<dbReference type="AlphaFoldDB" id="A0A974S1P6"/>
<dbReference type="SUPFAM" id="SSF52821">
    <property type="entry name" value="Rhodanese/Cell cycle control phosphatase"/>
    <property type="match status" value="1"/>
</dbReference>
<name>A0A974S1P6_PERPY</name>
<dbReference type="CDD" id="cd00158">
    <property type="entry name" value="RHOD"/>
    <property type="match status" value="1"/>
</dbReference>
<dbReference type="Gene3D" id="3.40.250.10">
    <property type="entry name" value="Rhodanese-like domain"/>
    <property type="match status" value="1"/>
</dbReference>
<dbReference type="EMBL" id="CP068053">
    <property type="protein sequence ID" value="QQT00490.1"/>
    <property type="molecule type" value="Genomic_DNA"/>
</dbReference>
<dbReference type="RefSeq" id="WP_040375330.1">
    <property type="nucleotide sequence ID" value="NZ_CP068053.1"/>
</dbReference>
<dbReference type="InterPro" id="IPR036873">
    <property type="entry name" value="Rhodanese-like_dom_sf"/>
</dbReference>
<organism evidence="2 3">
    <name type="scientific">Peribacillus psychrosaccharolyticus</name>
    <name type="common">Bacillus psychrosaccharolyticus</name>
    <dbReference type="NCBI Taxonomy" id="1407"/>
    <lineage>
        <taxon>Bacteria</taxon>
        <taxon>Bacillati</taxon>
        <taxon>Bacillota</taxon>
        <taxon>Bacilli</taxon>
        <taxon>Bacillales</taxon>
        <taxon>Bacillaceae</taxon>
        <taxon>Peribacillus</taxon>
    </lineage>
</organism>
<dbReference type="InterPro" id="IPR050229">
    <property type="entry name" value="GlpE_sulfurtransferase"/>
</dbReference>
<protein>
    <submittedName>
        <fullName evidence="2">Rhodanese-like domain-containing protein</fullName>
    </submittedName>
</protein>
<dbReference type="PANTHER" id="PTHR43031:SF17">
    <property type="entry name" value="SULFURTRANSFERASE YTWF-RELATED"/>
    <property type="match status" value="1"/>
</dbReference>
<proteinExistence type="predicted"/>
<accession>A0A974S1P6</accession>
<dbReference type="Proteomes" id="UP000595254">
    <property type="component" value="Chromosome"/>
</dbReference>
<dbReference type="InterPro" id="IPR001763">
    <property type="entry name" value="Rhodanese-like_dom"/>
</dbReference>
<evidence type="ECO:0000313" key="3">
    <source>
        <dbReference type="Proteomes" id="UP000595254"/>
    </source>
</evidence>
<gene>
    <name evidence="2" type="ORF">I6J18_00605</name>
</gene>
<evidence type="ECO:0000313" key="2">
    <source>
        <dbReference type="EMBL" id="QQT00490.1"/>
    </source>
</evidence>
<reference evidence="2 3" key="1">
    <citation type="submission" date="2021-01" db="EMBL/GenBank/DDBJ databases">
        <title>FDA dAtabase for Regulatory Grade micrObial Sequences (FDA-ARGOS): Supporting development and validation of Infectious Disease Dx tests.</title>
        <authorList>
            <person name="Nelson B."/>
            <person name="Plummer A."/>
            <person name="Tallon L."/>
            <person name="Sadzewicz L."/>
            <person name="Zhao X."/>
            <person name="Boylan J."/>
            <person name="Ott S."/>
            <person name="Bowen H."/>
            <person name="Vavikolanu K."/>
            <person name="Mehta A."/>
            <person name="Aluvathingal J."/>
            <person name="Nadendla S."/>
            <person name="Myers T."/>
            <person name="Yan Y."/>
            <person name="Sichtig H."/>
        </authorList>
    </citation>
    <scope>NUCLEOTIDE SEQUENCE [LARGE SCALE GENOMIC DNA]</scope>
    <source>
        <strain evidence="2 3">FDAARGOS_1161</strain>
    </source>
</reference>
<sequence length="98" mass="10798">MKVITASEVEALVKSNTPIHMIDVREEEEAAEGMIPNAKNIPLGIIEDKLDNLDKSKEYIIICRSGNRSSMAASILENNGYNVRNMTGGMLNYKGKTV</sequence>
<keyword evidence="3" id="KW-1185">Reference proteome</keyword>
<dbReference type="PROSITE" id="PS50206">
    <property type="entry name" value="RHODANESE_3"/>
    <property type="match status" value="1"/>
</dbReference>
<feature type="domain" description="Rhodanese" evidence="1">
    <location>
        <begin position="15"/>
        <end position="98"/>
    </location>
</feature>
<dbReference type="PANTHER" id="PTHR43031">
    <property type="entry name" value="FAD-DEPENDENT OXIDOREDUCTASE"/>
    <property type="match status" value="1"/>
</dbReference>
<evidence type="ECO:0000259" key="1">
    <source>
        <dbReference type="PROSITE" id="PS50206"/>
    </source>
</evidence>
<dbReference type="SMART" id="SM00450">
    <property type="entry name" value="RHOD"/>
    <property type="match status" value="1"/>
</dbReference>
<dbReference type="KEGG" id="ppsr:I6J18_00605"/>
<dbReference type="Pfam" id="PF00581">
    <property type="entry name" value="Rhodanese"/>
    <property type="match status" value="1"/>
</dbReference>